<dbReference type="EnsemblMetazoa" id="PPA39267.1">
    <property type="protein sequence ID" value="PPA39267.1"/>
    <property type="gene ID" value="WBGene00277636"/>
</dbReference>
<keyword evidence="2" id="KW-0812">Transmembrane</keyword>
<keyword evidence="3" id="KW-1133">Transmembrane helix</keyword>
<accession>A0A8R1YY61</accession>
<dbReference type="InterPro" id="IPR052860">
    <property type="entry name" value="NRL-GPCR1"/>
</dbReference>
<evidence type="ECO:0000256" key="1">
    <source>
        <dbReference type="ARBA" id="ARBA00004141"/>
    </source>
</evidence>
<accession>A0A2A6BE92</accession>
<evidence type="ECO:0000313" key="5">
    <source>
        <dbReference type="EnsemblMetazoa" id="PPA39267.1"/>
    </source>
</evidence>
<evidence type="ECO:0000256" key="3">
    <source>
        <dbReference type="ARBA" id="ARBA00022989"/>
    </source>
</evidence>
<reference evidence="5" key="2">
    <citation type="submission" date="2022-06" db="UniProtKB">
        <authorList>
            <consortium name="EnsemblMetazoa"/>
        </authorList>
    </citation>
    <scope>IDENTIFICATION</scope>
    <source>
        <strain evidence="5">PS312</strain>
    </source>
</reference>
<reference evidence="6" key="1">
    <citation type="journal article" date="2008" name="Nat. Genet.">
        <title>The Pristionchus pacificus genome provides a unique perspective on nematode lifestyle and parasitism.</title>
        <authorList>
            <person name="Dieterich C."/>
            <person name="Clifton S.W."/>
            <person name="Schuster L.N."/>
            <person name="Chinwalla A."/>
            <person name="Delehaunty K."/>
            <person name="Dinkelacker I."/>
            <person name="Fulton L."/>
            <person name="Fulton R."/>
            <person name="Godfrey J."/>
            <person name="Minx P."/>
            <person name="Mitreva M."/>
            <person name="Roeseler W."/>
            <person name="Tian H."/>
            <person name="Witte H."/>
            <person name="Yang S.P."/>
            <person name="Wilson R.K."/>
            <person name="Sommer R.J."/>
        </authorList>
    </citation>
    <scope>NUCLEOTIDE SEQUENCE [LARGE SCALE GENOMIC DNA]</scope>
    <source>
        <strain evidence="6">PS312</strain>
    </source>
</reference>
<protein>
    <submittedName>
        <fullName evidence="5">G protein-coupled receptor</fullName>
    </submittedName>
</protein>
<organism evidence="5 6">
    <name type="scientific">Pristionchus pacificus</name>
    <name type="common">Parasitic nematode worm</name>
    <dbReference type="NCBI Taxonomy" id="54126"/>
    <lineage>
        <taxon>Eukaryota</taxon>
        <taxon>Metazoa</taxon>
        <taxon>Ecdysozoa</taxon>
        <taxon>Nematoda</taxon>
        <taxon>Chromadorea</taxon>
        <taxon>Rhabditida</taxon>
        <taxon>Rhabditina</taxon>
        <taxon>Diplogasteromorpha</taxon>
        <taxon>Diplogasteroidea</taxon>
        <taxon>Neodiplogasteridae</taxon>
        <taxon>Pristionchus</taxon>
    </lineage>
</organism>
<evidence type="ECO:0000256" key="2">
    <source>
        <dbReference type="ARBA" id="ARBA00022692"/>
    </source>
</evidence>
<gene>
    <name evidence="5" type="primary">WBGene00277636</name>
</gene>
<dbReference type="InterPro" id="IPR019408">
    <property type="entry name" value="7TM_GPCR_serpentine_rcpt_Srab"/>
</dbReference>
<dbReference type="GO" id="GO:0016020">
    <property type="term" value="C:membrane"/>
    <property type="evidence" value="ECO:0007669"/>
    <property type="project" value="UniProtKB-SubCell"/>
</dbReference>
<comment type="subcellular location">
    <subcellularLocation>
        <location evidence="1">Membrane</location>
        <topology evidence="1">Multi-pass membrane protein</topology>
    </subcellularLocation>
</comment>
<keyword evidence="4" id="KW-0472">Membrane</keyword>
<name>A0A2A6BE92_PRIPA</name>
<dbReference type="Proteomes" id="UP000005239">
    <property type="component" value="Unassembled WGS sequence"/>
</dbReference>
<evidence type="ECO:0000313" key="6">
    <source>
        <dbReference type="Proteomes" id="UP000005239"/>
    </source>
</evidence>
<evidence type="ECO:0000256" key="4">
    <source>
        <dbReference type="ARBA" id="ARBA00023136"/>
    </source>
</evidence>
<sequence length="333" mass="37854">MFSSHSDESFYRFVPIMEIGVASLSGLSMIPLFIVLYSTAVLHPNCKTILILSQLAQFGIVAMQIALVLYEYNKQVYLPDKIDGEEVYLLVHEFFYAMSTMLALFLAIERFIACLKARTYEESSRSYLGIFVALVISIPLSASWSYISHGRNAPFSLGESPGLYINDPFSHSVGHYYIGIATIFCAEVAVLVLSFVLFFYSVKVYAKETNYSVPLRERYQMNEIVQYSRAFVPSICVSSLIKIIGLIPVFIWQEGWGQYGFMRALFFTAHSINCAVMKNMLLMGHSALRRAFLKTFAVCCITPRRRNRIIFSSDDTVSKATDNHFDMLNSIWK</sequence>
<dbReference type="AlphaFoldDB" id="A0A2A6BE92"/>
<dbReference type="Pfam" id="PF10292">
    <property type="entry name" value="7TM_GPCR_Srab"/>
    <property type="match status" value="1"/>
</dbReference>
<dbReference type="PANTHER" id="PTHR47521:SF18">
    <property type="entry name" value="G PROTEIN-COUPLED RECEPTOR-RELATED"/>
    <property type="match status" value="1"/>
</dbReference>
<dbReference type="PANTHER" id="PTHR47521">
    <property type="entry name" value="SERPENTINE RECEPTOR, CLASS E (EPSILON)-RELATED"/>
    <property type="match status" value="1"/>
</dbReference>
<keyword evidence="6" id="KW-1185">Reference proteome</keyword>
<proteinExistence type="predicted"/>